<reference evidence="6 7" key="1">
    <citation type="journal article" date="2015" name="Genome Announc.">
        <title>Draft Genome of the Euendolithic (true boring) Cyanobacterium Mastigocoleus testarum strain BC008.</title>
        <authorList>
            <person name="Guida B.S."/>
            <person name="Garcia-Pichel F."/>
        </authorList>
    </citation>
    <scope>NUCLEOTIDE SEQUENCE [LARGE SCALE GENOMIC DNA]</scope>
    <source>
        <strain evidence="6 7">BC008</strain>
    </source>
</reference>
<organism evidence="6 7">
    <name type="scientific">Mastigocoleus testarum BC008</name>
    <dbReference type="NCBI Taxonomy" id="371196"/>
    <lineage>
        <taxon>Bacteria</taxon>
        <taxon>Bacillati</taxon>
        <taxon>Cyanobacteriota</taxon>
        <taxon>Cyanophyceae</taxon>
        <taxon>Nostocales</taxon>
        <taxon>Hapalosiphonaceae</taxon>
        <taxon>Mastigocoleus</taxon>
    </lineage>
</organism>
<accession>A0A0V7ZDL8</accession>
<dbReference type="EMBL" id="LMTZ01000151">
    <property type="protein sequence ID" value="KST62649.1"/>
    <property type="molecule type" value="Genomic_DNA"/>
</dbReference>
<dbReference type="Gene3D" id="3.40.50.1980">
    <property type="entry name" value="Nitrogenase molybdenum iron protein domain"/>
    <property type="match status" value="2"/>
</dbReference>
<comment type="caution">
    <text evidence="6">The sequence shown here is derived from an EMBL/GenBank/DDBJ whole genome shotgun (WGS) entry which is preliminary data.</text>
</comment>
<dbReference type="InterPro" id="IPR006127">
    <property type="entry name" value="ZnuA-like"/>
</dbReference>
<dbReference type="GO" id="GO:0046872">
    <property type="term" value="F:metal ion binding"/>
    <property type="evidence" value="ECO:0007669"/>
    <property type="project" value="UniProtKB-KW"/>
</dbReference>
<sequence>MSRRSLAYITFGITLMTLSVALLGCNNRNQVKENSKPSATTVDSSKPDKNLPKVLATTNIICDLTKQIAVDTIRIKCLIPPKVNPHVYKPKSEDSKAIEQAQLILFNGYDLESKLIEIIENSNNSIPKIPVAEAAVPKPRKLKLNGKNVADPYVWHDVENGIEMVKVINDNLAKLSPENASLYASNTKRINSELKQIDQWIKSRVASIPDRKRKFVTTHDAMSYYIRAYNFLLKRHLISIDNNQKISQQRIEKFAQNIRKDKVQVIFSDTNTDLKLTKSVAKTAKIKVSQRPLFTNTLEKSGGDVDSYQRMMTVNTRTIVEALGGTYLIFEPQAKN</sequence>
<evidence type="ECO:0000256" key="4">
    <source>
        <dbReference type="ARBA" id="ARBA00022729"/>
    </source>
</evidence>
<comment type="similarity">
    <text evidence="5">Belongs to the bacterial solute-binding protein 9 family.</text>
</comment>
<dbReference type="PRINTS" id="PR00691">
    <property type="entry name" value="ADHESINB"/>
</dbReference>
<dbReference type="GO" id="GO:0030001">
    <property type="term" value="P:metal ion transport"/>
    <property type="evidence" value="ECO:0007669"/>
    <property type="project" value="InterPro"/>
</dbReference>
<evidence type="ECO:0000256" key="3">
    <source>
        <dbReference type="ARBA" id="ARBA00022723"/>
    </source>
</evidence>
<evidence type="ECO:0000313" key="7">
    <source>
        <dbReference type="Proteomes" id="UP000053372"/>
    </source>
</evidence>
<dbReference type="GO" id="GO:0030313">
    <property type="term" value="C:cell envelope"/>
    <property type="evidence" value="ECO:0007669"/>
    <property type="project" value="UniProtKB-SubCell"/>
</dbReference>
<evidence type="ECO:0000256" key="2">
    <source>
        <dbReference type="ARBA" id="ARBA00022448"/>
    </source>
</evidence>
<keyword evidence="2 5" id="KW-0813">Transport</keyword>
<keyword evidence="7" id="KW-1185">Reference proteome</keyword>
<keyword evidence="4" id="KW-0732">Signal</keyword>
<evidence type="ECO:0000256" key="5">
    <source>
        <dbReference type="RuleBase" id="RU003512"/>
    </source>
</evidence>
<dbReference type="OrthoDB" id="9793396at2"/>
<dbReference type="AlphaFoldDB" id="A0A0V7ZDL8"/>
<evidence type="ECO:0000313" key="6">
    <source>
        <dbReference type="EMBL" id="KST62649.1"/>
    </source>
</evidence>
<comment type="subcellular location">
    <subcellularLocation>
        <location evidence="1">Cell envelope</location>
    </subcellularLocation>
</comment>
<gene>
    <name evidence="6" type="ORF">BC008_38110</name>
</gene>
<dbReference type="SUPFAM" id="SSF53807">
    <property type="entry name" value="Helical backbone' metal receptor"/>
    <property type="match status" value="1"/>
</dbReference>
<dbReference type="InterPro" id="IPR006129">
    <property type="entry name" value="AdhesinB"/>
</dbReference>
<dbReference type="Proteomes" id="UP000053372">
    <property type="component" value="Unassembled WGS sequence"/>
</dbReference>
<dbReference type="InterPro" id="IPR050492">
    <property type="entry name" value="Bact_metal-bind_prot9"/>
</dbReference>
<keyword evidence="3" id="KW-0479">Metal-binding</keyword>
<dbReference type="GO" id="GO:0007155">
    <property type="term" value="P:cell adhesion"/>
    <property type="evidence" value="ECO:0007669"/>
    <property type="project" value="InterPro"/>
</dbReference>
<dbReference type="InterPro" id="IPR006128">
    <property type="entry name" value="Lipoprotein_PsaA-like"/>
</dbReference>
<name>A0A0V7ZDL8_9CYAN</name>
<dbReference type="PROSITE" id="PS51257">
    <property type="entry name" value="PROKAR_LIPOPROTEIN"/>
    <property type="match status" value="1"/>
</dbReference>
<dbReference type="RefSeq" id="WP_027846626.1">
    <property type="nucleotide sequence ID" value="NZ_LMTZ01000151.1"/>
</dbReference>
<proteinExistence type="inferred from homology"/>
<evidence type="ECO:0008006" key="8">
    <source>
        <dbReference type="Google" id="ProtNLM"/>
    </source>
</evidence>
<dbReference type="PANTHER" id="PTHR42953:SF1">
    <property type="entry name" value="METAL-BINDING PROTEIN HI_0362-RELATED"/>
    <property type="match status" value="1"/>
</dbReference>
<dbReference type="PRINTS" id="PR00690">
    <property type="entry name" value="ADHESNFAMILY"/>
</dbReference>
<dbReference type="PANTHER" id="PTHR42953">
    <property type="entry name" value="HIGH-AFFINITY ZINC UPTAKE SYSTEM PROTEIN ZNUA-RELATED"/>
    <property type="match status" value="1"/>
</dbReference>
<dbReference type="Pfam" id="PF01297">
    <property type="entry name" value="ZnuA"/>
    <property type="match status" value="1"/>
</dbReference>
<protein>
    <recommendedName>
        <fullName evidence="8">ABC transporter substrate-binding protein</fullName>
    </recommendedName>
</protein>
<evidence type="ECO:0000256" key="1">
    <source>
        <dbReference type="ARBA" id="ARBA00004196"/>
    </source>
</evidence>